<sequence>MEQLLRPIYQERASHPNTIGVILIEKREEVSPITDTFDTILLIITKESDRPVFTKHYTFKEKKAAMHIITEKQLNKWLLVGTNKKIVDWLFFGKVLFDRNEYLSNLKKELKEFPFYGRKIKMGIEFAKLIRRYLEGKVCFEEKNYLDAYNHVVESLHHLARLAVMDKGLYPEVTVWSQVKQIDPAIYKLYEELITSEESLDKRLELLFLASEFFIHSRTADGATHVIEVMSQKDFWTIQELHEQEELKNYSVNLEVFIEYLIDKGYISVERVETKGNNIYHRDYKVEEIVD</sequence>
<dbReference type="Pfam" id="PF22339">
    <property type="entry name" value="YgxA-like_sub_bind"/>
    <property type="match status" value="1"/>
</dbReference>
<feature type="domain" description="YgxA-like substrate binding" evidence="3">
    <location>
        <begin position="119"/>
        <end position="218"/>
    </location>
</feature>
<evidence type="ECO:0000259" key="2">
    <source>
        <dbReference type="Pfam" id="PF18576"/>
    </source>
</evidence>
<dbReference type="GeneID" id="301138417"/>
<accession>A0A0M0LAM6</accession>
<evidence type="ECO:0000313" key="5">
    <source>
        <dbReference type="Proteomes" id="UP000036867"/>
    </source>
</evidence>
<feature type="domain" description="YgxA-like helix-turn-helix" evidence="2">
    <location>
        <begin position="225"/>
        <end position="286"/>
    </location>
</feature>
<dbReference type="Gene3D" id="3.30.460.10">
    <property type="entry name" value="Beta Polymerase, domain 2"/>
    <property type="match status" value="1"/>
</dbReference>
<dbReference type="RefSeq" id="WP_053418800.1">
    <property type="nucleotide sequence ID" value="NZ_LILB01000008.1"/>
</dbReference>
<dbReference type="AlphaFoldDB" id="A0A0M0LAM6"/>
<evidence type="ECO:0000259" key="1">
    <source>
        <dbReference type="Pfam" id="PF14540"/>
    </source>
</evidence>
<dbReference type="InterPro" id="IPR041143">
    <property type="entry name" value="YgxA_HTH"/>
</dbReference>
<dbReference type="Gene3D" id="1.10.10.10">
    <property type="entry name" value="Winged helix-like DNA-binding domain superfamily/Winged helix DNA-binding domain"/>
    <property type="match status" value="1"/>
</dbReference>
<dbReference type="PATRIC" id="fig|263475.3.peg.2876"/>
<evidence type="ECO:0008006" key="6">
    <source>
        <dbReference type="Google" id="ProtNLM"/>
    </source>
</evidence>
<dbReference type="InterPro" id="IPR036388">
    <property type="entry name" value="WH-like_DNA-bd_sf"/>
</dbReference>
<dbReference type="Pfam" id="PF14540">
    <property type="entry name" value="NTF-like"/>
    <property type="match status" value="1"/>
</dbReference>
<proteinExistence type="predicted"/>
<dbReference type="Pfam" id="PF18576">
    <property type="entry name" value="HTH_52"/>
    <property type="match status" value="1"/>
</dbReference>
<dbReference type="OrthoDB" id="2350973at2"/>
<keyword evidence="5" id="KW-1185">Reference proteome</keyword>
<gene>
    <name evidence="4" type="ORF">AMD00_20175</name>
</gene>
<protein>
    <recommendedName>
        <fullName evidence="6">Nucleotidyltransferase-like domain-containing protein</fullName>
    </recommendedName>
</protein>
<name>A0A0M0LAM6_9BACL</name>
<dbReference type="Gene3D" id="1.20.120.330">
    <property type="entry name" value="Nucleotidyltransferases domain 2"/>
    <property type="match status" value="1"/>
</dbReference>
<comment type="caution">
    <text evidence="4">The sequence shown here is derived from an EMBL/GenBank/DDBJ whole genome shotgun (WGS) entry which is preliminary data.</text>
</comment>
<organism evidence="4 5">
    <name type="scientific">Viridibacillus arvi</name>
    <dbReference type="NCBI Taxonomy" id="263475"/>
    <lineage>
        <taxon>Bacteria</taxon>
        <taxon>Bacillati</taxon>
        <taxon>Bacillota</taxon>
        <taxon>Bacilli</taxon>
        <taxon>Bacillales</taxon>
        <taxon>Caryophanaceae</taxon>
        <taxon>Viridibacillus</taxon>
    </lineage>
</organism>
<dbReference type="InterPro" id="IPR043519">
    <property type="entry name" value="NT_sf"/>
</dbReference>
<dbReference type="STRING" id="263475.AMD00_20175"/>
<dbReference type="EMBL" id="LILB01000008">
    <property type="protein sequence ID" value="KOO47927.1"/>
    <property type="molecule type" value="Genomic_DNA"/>
</dbReference>
<feature type="domain" description="Nucleotidyltransferase-like" evidence="1">
    <location>
        <begin position="1"/>
        <end position="118"/>
    </location>
</feature>
<evidence type="ECO:0000313" key="4">
    <source>
        <dbReference type="EMBL" id="KOO47927.1"/>
    </source>
</evidence>
<dbReference type="InterPro" id="IPR054515">
    <property type="entry name" value="YgxA-like_substrate-bd"/>
</dbReference>
<dbReference type="Proteomes" id="UP000036867">
    <property type="component" value="Unassembled WGS sequence"/>
</dbReference>
<dbReference type="InterPro" id="IPR029348">
    <property type="entry name" value="NTF-like"/>
</dbReference>
<reference evidence="5" key="1">
    <citation type="submission" date="2015-08" db="EMBL/GenBank/DDBJ databases">
        <title>Fjat-10028 dsm 16317.</title>
        <authorList>
            <person name="Liu B."/>
            <person name="Wang J."/>
            <person name="Zhu Y."/>
            <person name="Liu G."/>
            <person name="Chen Q."/>
            <person name="Chen Z."/>
            <person name="Lan J."/>
            <person name="Che J."/>
            <person name="Ge C."/>
            <person name="Shi H."/>
            <person name="Pan Z."/>
            <person name="Liu X."/>
        </authorList>
    </citation>
    <scope>NUCLEOTIDE SEQUENCE [LARGE SCALE GENOMIC DNA]</scope>
    <source>
        <strain evidence="5">DSM 16317</strain>
    </source>
</reference>
<evidence type="ECO:0000259" key="3">
    <source>
        <dbReference type="Pfam" id="PF22339"/>
    </source>
</evidence>